<reference evidence="1 2" key="1">
    <citation type="submission" date="2024-01" db="EMBL/GenBank/DDBJ databases">
        <title>Genome assemblies of Stephania.</title>
        <authorList>
            <person name="Yang L."/>
        </authorList>
    </citation>
    <scope>NUCLEOTIDE SEQUENCE [LARGE SCALE GENOMIC DNA]</scope>
    <source>
        <strain evidence="1">JXDWG</strain>
        <tissue evidence="1">Leaf</tissue>
    </source>
</reference>
<organism evidence="1 2">
    <name type="scientific">Stephania cephalantha</name>
    <dbReference type="NCBI Taxonomy" id="152367"/>
    <lineage>
        <taxon>Eukaryota</taxon>
        <taxon>Viridiplantae</taxon>
        <taxon>Streptophyta</taxon>
        <taxon>Embryophyta</taxon>
        <taxon>Tracheophyta</taxon>
        <taxon>Spermatophyta</taxon>
        <taxon>Magnoliopsida</taxon>
        <taxon>Ranunculales</taxon>
        <taxon>Menispermaceae</taxon>
        <taxon>Menispermoideae</taxon>
        <taxon>Cissampelideae</taxon>
        <taxon>Stephania</taxon>
    </lineage>
</organism>
<accession>A0AAP0IBD9</accession>
<comment type="caution">
    <text evidence="1">The sequence shown here is derived from an EMBL/GenBank/DDBJ whole genome shotgun (WGS) entry which is preliminary data.</text>
</comment>
<dbReference type="Proteomes" id="UP001419268">
    <property type="component" value="Unassembled WGS sequence"/>
</dbReference>
<sequence length="55" mass="6281">MYLLCLRMVTLKNHVAVDDEVGGTDVDRDKEDDDMGVRGPTQLHHRNWATCLLLN</sequence>
<dbReference type="AlphaFoldDB" id="A0AAP0IBD9"/>
<evidence type="ECO:0000313" key="1">
    <source>
        <dbReference type="EMBL" id="KAK9112309.1"/>
    </source>
</evidence>
<keyword evidence="2" id="KW-1185">Reference proteome</keyword>
<proteinExistence type="predicted"/>
<evidence type="ECO:0000313" key="2">
    <source>
        <dbReference type="Proteomes" id="UP001419268"/>
    </source>
</evidence>
<gene>
    <name evidence="1" type="ORF">Scep_019828</name>
</gene>
<protein>
    <submittedName>
        <fullName evidence="1">Uncharacterized protein</fullName>
    </submittedName>
</protein>
<dbReference type="EMBL" id="JBBNAG010000008">
    <property type="protein sequence ID" value="KAK9112309.1"/>
    <property type="molecule type" value="Genomic_DNA"/>
</dbReference>
<name>A0AAP0IBD9_9MAGN</name>